<evidence type="ECO:0000256" key="3">
    <source>
        <dbReference type="ARBA" id="ARBA00012438"/>
    </source>
</evidence>
<dbReference type="InterPro" id="IPR004358">
    <property type="entry name" value="Sig_transdc_His_kin-like_C"/>
</dbReference>
<name>A0A939GHL9_9BACT</name>
<dbReference type="InterPro" id="IPR003660">
    <property type="entry name" value="HAMP_dom"/>
</dbReference>
<dbReference type="AlphaFoldDB" id="A0A939GHL9"/>
<keyword evidence="9" id="KW-0902">Two-component regulatory system</keyword>
<keyword evidence="5" id="KW-0808">Transferase</keyword>
<comment type="catalytic activity">
    <reaction evidence="1">
        <text>ATP + protein L-histidine = ADP + protein N-phospho-L-histidine.</text>
        <dbReference type="EC" id="2.7.13.3"/>
    </reaction>
</comment>
<dbReference type="PROSITE" id="PS50885">
    <property type="entry name" value="HAMP"/>
    <property type="match status" value="1"/>
</dbReference>
<organism evidence="14 15">
    <name type="scientific">Fibrella rubiginis</name>
    <dbReference type="NCBI Taxonomy" id="2817060"/>
    <lineage>
        <taxon>Bacteria</taxon>
        <taxon>Pseudomonadati</taxon>
        <taxon>Bacteroidota</taxon>
        <taxon>Cytophagia</taxon>
        <taxon>Cytophagales</taxon>
        <taxon>Spirosomataceae</taxon>
        <taxon>Fibrella</taxon>
    </lineage>
</organism>
<dbReference type="SUPFAM" id="SSF55874">
    <property type="entry name" value="ATPase domain of HSP90 chaperone/DNA topoisomerase II/histidine kinase"/>
    <property type="match status" value="1"/>
</dbReference>
<protein>
    <recommendedName>
        <fullName evidence="3">histidine kinase</fullName>
        <ecNumber evidence="3">2.7.13.3</ecNumber>
    </recommendedName>
</protein>
<dbReference type="GO" id="GO:0000155">
    <property type="term" value="F:phosphorelay sensor kinase activity"/>
    <property type="evidence" value="ECO:0007669"/>
    <property type="project" value="InterPro"/>
</dbReference>
<comment type="caution">
    <text evidence="14">The sequence shown here is derived from an EMBL/GenBank/DDBJ whole genome shotgun (WGS) entry which is preliminary data.</text>
</comment>
<proteinExistence type="predicted"/>
<dbReference type="InterPro" id="IPR036890">
    <property type="entry name" value="HATPase_C_sf"/>
</dbReference>
<dbReference type="Gene3D" id="1.10.287.130">
    <property type="match status" value="1"/>
</dbReference>
<dbReference type="Gene3D" id="3.30.565.10">
    <property type="entry name" value="Histidine kinase-like ATPase, C-terminal domain"/>
    <property type="match status" value="1"/>
</dbReference>
<evidence type="ECO:0000313" key="15">
    <source>
        <dbReference type="Proteomes" id="UP000664034"/>
    </source>
</evidence>
<evidence type="ECO:0000256" key="7">
    <source>
        <dbReference type="ARBA" id="ARBA00022777"/>
    </source>
</evidence>
<evidence type="ECO:0000259" key="12">
    <source>
        <dbReference type="PROSITE" id="PS50109"/>
    </source>
</evidence>
<dbReference type="InterPro" id="IPR050428">
    <property type="entry name" value="TCS_sensor_his_kinase"/>
</dbReference>
<dbReference type="PRINTS" id="PR00344">
    <property type="entry name" value="BCTRLSENSOR"/>
</dbReference>
<dbReference type="EC" id="2.7.13.3" evidence="3"/>
<dbReference type="CDD" id="cd00075">
    <property type="entry name" value="HATPase"/>
    <property type="match status" value="1"/>
</dbReference>
<feature type="transmembrane region" description="Helical" evidence="11">
    <location>
        <begin position="154"/>
        <end position="172"/>
    </location>
</feature>
<dbReference type="SUPFAM" id="SSF47384">
    <property type="entry name" value="Homodimeric domain of signal transducing histidine kinase"/>
    <property type="match status" value="1"/>
</dbReference>
<dbReference type="SMART" id="SM00304">
    <property type="entry name" value="HAMP"/>
    <property type="match status" value="1"/>
</dbReference>
<sequence length="457" mass="50763">MLIRTRLTLFFAGLMLGLLLLVSVGVYVFDLQSERNLFYRRLQRKAEATAEVYARKHRQLEETDAILLLTQEKQHEAIYDEANLLVYSGGSYAYYPVTARFLNQIRLEKKVEFAFGEKQGVSMFFQKGPDRFIIIVTAEDTFGKERLDTLKNNLLLVNIIGLGLVIALAWLFSGRALQPAQHLIDDIGQLSTDRLNERLPVGNGQDEMAKLSIQFNHLLSRLEKTVRQNRAFVTNASHELRTPLANLLGTLQVSLTYDQRPDKLRATLQSAIEEVQSIISLANSLLLLAELGIENQSLTLAFEDVLLTEPLLDAVQAIGKKHPLHSVAIDLPDDMDCCQASGHADLLTIALSNLLDNACKYSNVDQPVRVALRALPDGAEYSIQDQGIGIPSEALPQVFAPLYRAENARQAQKGNGVGLALVQRIAHLHGGKVSVESALGEGTTFTFWLPNHQTMVL</sequence>
<keyword evidence="7 14" id="KW-0418">Kinase</keyword>
<evidence type="ECO:0000256" key="2">
    <source>
        <dbReference type="ARBA" id="ARBA00004370"/>
    </source>
</evidence>
<evidence type="ECO:0000259" key="13">
    <source>
        <dbReference type="PROSITE" id="PS50885"/>
    </source>
</evidence>
<feature type="domain" description="Histidine kinase" evidence="12">
    <location>
        <begin position="235"/>
        <end position="453"/>
    </location>
</feature>
<evidence type="ECO:0000256" key="6">
    <source>
        <dbReference type="ARBA" id="ARBA00022692"/>
    </source>
</evidence>
<evidence type="ECO:0000256" key="4">
    <source>
        <dbReference type="ARBA" id="ARBA00022553"/>
    </source>
</evidence>
<dbReference type="RefSeq" id="WP_207366851.1">
    <property type="nucleotide sequence ID" value="NZ_JAFMYV010000013.1"/>
</dbReference>
<comment type="subcellular location">
    <subcellularLocation>
        <location evidence="2">Membrane</location>
    </subcellularLocation>
</comment>
<evidence type="ECO:0000256" key="9">
    <source>
        <dbReference type="ARBA" id="ARBA00023012"/>
    </source>
</evidence>
<keyword evidence="15" id="KW-1185">Reference proteome</keyword>
<dbReference type="PANTHER" id="PTHR45436">
    <property type="entry name" value="SENSOR HISTIDINE KINASE YKOH"/>
    <property type="match status" value="1"/>
</dbReference>
<dbReference type="GO" id="GO:0005886">
    <property type="term" value="C:plasma membrane"/>
    <property type="evidence" value="ECO:0007669"/>
    <property type="project" value="TreeGrafter"/>
</dbReference>
<dbReference type="SMART" id="SM00388">
    <property type="entry name" value="HisKA"/>
    <property type="match status" value="1"/>
</dbReference>
<keyword evidence="10 11" id="KW-0472">Membrane</keyword>
<feature type="transmembrane region" description="Helical" evidence="11">
    <location>
        <begin position="7"/>
        <end position="29"/>
    </location>
</feature>
<dbReference type="Pfam" id="PF02518">
    <property type="entry name" value="HATPase_c"/>
    <property type="match status" value="1"/>
</dbReference>
<dbReference type="PROSITE" id="PS50109">
    <property type="entry name" value="HIS_KIN"/>
    <property type="match status" value="1"/>
</dbReference>
<evidence type="ECO:0000256" key="8">
    <source>
        <dbReference type="ARBA" id="ARBA00022989"/>
    </source>
</evidence>
<feature type="domain" description="HAMP" evidence="13">
    <location>
        <begin position="174"/>
        <end position="227"/>
    </location>
</feature>
<dbReference type="EMBL" id="JAFMYV010000013">
    <property type="protein sequence ID" value="MBO0939327.1"/>
    <property type="molecule type" value="Genomic_DNA"/>
</dbReference>
<gene>
    <name evidence="14" type="ORF">J2I47_22430</name>
</gene>
<evidence type="ECO:0000256" key="5">
    <source>
        <dbReference type="ARBA" id="ARBA00022679"/>
    </source>
</evidence>
<dbReference type="InterPro" id="IPR003661">
    <property type="entry name" value="HisK_dim/P_dom"/>
</dbReference>
<dbReference type="SMART" id="SM00387">
    <property type="entry name" value="HATPase_c"/>
    <property type="match status" value="1"/>
</dbReference>
<dbReference type="InterPro" id="IPR003594">
    <property type="entry name" value="HATPase_dom"/>
</dbReference>
<dbReference type="Gene3D" id="6.10.340.10">
    <property type="match status" value="1"/>
</dbReference>
<keyword evidence="4" id="KW-0597">Phosphoprotein</keyword>
<evidence type="ECO:0000256" key="1">
    <source>
        <dbReference type="ARBA" id="ARBA00000085"/>
    </source>
</evidence>
<dbReference type="PANTHER" id="PTHR45436:SF5">
    <property type="entry name" value="SENSOR HISTIDINE KINASE TRCS"/>
    <property type="match status" value="1"/>
</dbReference>
<dbReference type="InterPro" id="IPR036097">
    <property type="entry name" value="HisK_dim/P_sf"/>
</dbReference>
<keyword evidence="6 11" id="KW-0812">Transmembrane</keyword>
<dbReference type="Pfam" id="PF00512">
    <property type="entry name" value="HisKA"/>
    <property type="match status" value="1"/>
</dbReference>
<dbReference type="CDD" id="cd00082">
    <property type="entry name" value="HisKA"/>
    <property type="match status" value="1"/>
</dbReference>
<keyword evidence="8 11" id="KW-1133">Transmembrane helix</keyword>
<dbReference type="InterPro" id="IPR005467">
    <property type="entry name" value="His_kinase_dom"/>
</dbReference>
<evidence type="ECO:0000313" key="14">
    <source>
        <dbReference type="EMBL" id="MBO0939327.1"/>
    </source>
</evidence>
<reference evidence="14" key="1">
    <citation type="submission" date="2021-03" db="EMBL/GenBank/DDBJ databases">
        <title>Fibrella sp. HMF5335 genome sequencing and assembly.</title>
        <authorList>
            <person name="Kang H."/>
            <person name="Kim H."/>
            <person name="Bae S."/>
            <person name="Joh K."/>
        </authorList>
    </citation>
    <scope>NUCLEOTIDE SEQUENCE</scope>
    <source>
        <strain evidence="14">HMF5335</strain>
    </source>
</reference>
<evidence type="ECO:0000256" key="11">
    <source>
        <dbReference type="SAM" id="Phobius"/>
    </source>
</evidence>
<dbReference type="Proteomes" id="UP000664034">
    <property type="component" value="Unassembled WGS sequence"/>
</dbReference>
<accession>A0A939GHL9</accession>
<evidence type="ECO:0000256" key="10">
    <source>
        <dbReference type="ARBA" id="ARBA00023136"/>
    </source>
</evidence>